<dbReference type="PROSITE" id="PS51011">
    <property type="entry name" value="ARID"/>
    <property type="match status" value="1"/>
</dbReference>
<keyword evidence="4" id="KW-1185">Reference proteome</keyword>
<evidence type="ECO:0000259" key="2">
    <source>
        <dbReference type="PROSITE" id="PS51011"/>
    </source>
</evidence>
<name>A0AA38MXW2_9AGAR</name>
<proteinExistence type="predicted"/>
<dbReference type="EMBL" id="JANVFO010000003">
    <property type="protein sequence ID" value="KAJ3737069.1"/>
    <property type="molecule type" value="Genomic_DNA"/>
</dbReference>
<feature type="region of interest" description="Disordered" evidence="1">
    <location>
        <begin position="224"/>
        <end position="297"/>
    </location>
</feature>
<dbReference type="GO" id="GO:0003677">
    <property type="term" value="F:DNA binding"/>
    <property type="evidence" value="ECO:0007669"/>
    <property type="project" value="InterPro"/>
</dbReference>
<dbReference type="AlphaFoldDB" id="A0AA38MXW2"/>
<accession>A0AA38MXW2</accession>
<dbReference type="Proteomes" id="UP001176059">
    <property type="component" value="Unassembled WGS sequence"/>
</dbReference>
<dbReference type="Gene3D" id="1.10.150.60">
    <property type="entry name" value="ARID DNA-binding domain"/>
    <property type="match status" value="1"/>
</dbReference>
<reference evidence="3" key="1">
    <citation type="submission" date="2022-08" db="EMBL/GenBank/DDBJ databases">
        <authorList>
            <consortium name="DOE Joint Genome Institute"/>
            <person name="Min B."/>
            <person name="Sierra-Patev S."/>
            <person name="Naranjo-Ortiz M."/>
            <person name="Looney B."/>
            <person name="Konkel Z."/>
            <person name="Slot J.C."/>
            <person name="Sakamoto Y."/>
            <person name="Steenwyk J.L."/>
            <person name="Rokas A."/>
            <person name="Carro J."/>
            <person name="Camarero S."/>
            <person name="Ferreira P."/>
            <person name="Molpeceres G."/>
            <person name="Ruiz-duenas F.J."/>
            <person name="Serrano A."/>
            <person name="Henrissat B."/>
            <person name="Drula E."/>
            <person name="Hughes K.W."/>
            <person name="Mata J.L."/>
            <person name="Ishikawa N.K."/>
            <person name="Vargas-Isla R."/>
            <person name="Ushijima S."/>
            <person name="Smith C.A."/>
            <person name="Ahrendt S."/>
            <person name="Andreopoulos W."/>
            <person name="He G."/>
            <person name="LaButti K."/>
            <person name="Lipzen A."/>
            <person name="Ng V."/>
            <person name="Riley R."/>
            <person name="Sandor L."/>
            <person name="Barry K."/>
            <person name="Martinez A.T."/>
            <person name="Xiao Y."/>
            <person name="Gibbons J.G."/>
            <person name="Terashima K."/>
            <person name="Hibbett D.S."/>
            <person name="Grigoriev I.V."/>
        </authorList>
    </citation>
    <scope>NUCLEOTIDE SEQUENCE</scope>
    <source>
        <strain evidence="3">ET3784</strain>
    </source>
</reference>
<evidence type="ECO:0000256" key="1">
    <source>
        <dbReference type="SAM" id="MobiDB-lite"/>
    </source>
</evidence>
<organism evidence="3 4">
    <name type="scientific">Lentinula guzmanii</name>
    <dbReference type="NCBI Taxonomy" id="2804957"/>
    <lineage>
        <taxon>Eukaryota</taxon>
        <taxon>Fungi</taxon>
        <taxon>Dikarya</taxon>
        <taxon>Basidiomycota</taxon>
        <taxon>Agaricomycotina</taxon>
        <taxon>Agaricomycetes</taxon>
        <taxon>Agaricomycetidae</taxon>
        <taxon>Agaricales</taxon>
        <taxon>Marasmiineae</taxon>
        <taxon>Omphalotaceae</taxon>
        <taxon>Lentinula</taxon>
    </lineage>
</organism>
<feature type="domain" description="ARID" evidence="2">
    <location>
        <begin position="97"/>
        <end position="214"/>
    </location>
</feature>
<evidence type="ECO:0000313" key="4">
    <source>
        <dbReference type="Proteomes" id="UP001176059"/>
    </source>
</evidence>
<dbReference type="SUPFAM" id="SSF46774">
    <property type="entry name" value="ARID-like"/>
    <property type="match status" value="1"/>
</dbReference>
<feature type="region of interest" description="Disordered" evidence="1">
    <location>
        <begin position="340"/>
        <end position="370"/>
    </location>
</feature>
<dbReference type="CDD" id="cd16100">
    <property type="entry name" value="ARID"/>
    <property type="match status" value="1"/>
</dbReference>
<sequence length="861" mass="94823">MLPQNGLSSPNSSSSFPFDAALLDAAQAKQMAALTAVGQARTAQGNMRPSNGGGNSGSFLGGIPPGHNNNFQNQPLFERSMSQNPATRPNQPSNTFKEKSNSFILSLATVFAKRNQPLPPALTGIPTPSYDPINSPFKDIEPGSEHGSFRLAGKDINIFHLWTLIWQRGGMGNVGKDNNGWSAILQTFDIPDAALPTLVQIYSKILLPFESMYRQNLMEQQKKAQAMRQAAVSSSAPSATSQHPSTPTNTMPQQRGPGMGILPSSQPLSSVPPPSMQIGNSSMPPIDGSSAILDGPTLDQDLQGLKRKLEQEEEMKRTRQKTASETVDSVLPVGSASDQAFVSPTNANPGPTTQATTPATMTGQPRTRQELSRRKIEYKPLVRDIETYGGRDLKQIELELHNSNRRPLRDINDWGTIDIDALTLSIRSKLATELSYALTTLTLLSTMKGQTPTSGFPINNCPDLLEEVLDLVEDLAFDDVVDFPEPINLQDDPHIVTNRELVDIVYELETQPFAVLERRQGAKNLDIGPRQRPANLILTVTNIIRNLSLFGDNVPFLANQHRIFYVLLRVCGISRKDSSYVPTSPVLSLTDCLTIRKDVLYILSLLAPGFRFSEGTTPLYTVRRIFHLIASYLVDPAEAVSPVACVQLAGVPLGGSLKPPSLADVALEVFTRLAHSDGNRLFFSKAVSQPSLWCLFVALVHRLPLQDLDFQLTLREVWLSYVQKVVMALYTLGFIFPPELKAKAKADRTLGYKGVMMRIIQKLFVQNNAESRQFFAIVVRRIIETLKIIDDAEDSFDNTKGVVSTLSFGMGYGEVGENDIERGTGLLGGYTDIGWDILLCREVQHDEVMFSELESLIRVEY</sequence>
<dbReference type="Pfam" id="PF01388">
    <property type="entry name" value="ARID"/>
    <property type="match status" value="1"/>
</dbReference>
<reference evidence="3" key="2">
    <citation type="journal article" date="2023" name="Proc. Natl. Acad. Sci. U.S.A.">
        <title>A global phylogenomic analysis of the shiitake genus Lentinula.</title>
        <authorList>
            <person name="Sierra-Patev S."/>
            <person name="Min B."/>
            <person name="Naranjo-Ortiz M."/>
            <person name="Looney B."/>
            <person name="Konkel Z."/>
            <person name="Slot J.C."/>
            <person name="Sakamoto Y."/>
            <person name="Steenwyk J.L."/>
            <person name="Rokas A."/>
            <person name="Carro J."/>
            <person name="Camarero S."/>
            <person name="Ferreira P."/>
            <person name="Molpeceres G."/>
            <person name="Ruiz-Duenas F.J."/>
            <person name="Serrano A."/>
            <person name="Henrissat B."/>
            <person name="Drula E."/>
            <person name="Hughes K.W."/>
            <person name="Mata J.L."/>
            <person name="Ishikawa N.K."/>
            <person name="Vargas-Isla R."/>
            <person name="Ushijima S."/>
            <person name="Smith C.A."/>
            <person name="Donoghue J."/>
            <person name="Ahrendt S."/>
            <person name="Andreopoulos W."/>
            <person name="He G."/>
            <person name="LaButti K."/>
            <person name="Lipzen A."/>
            <person name="Ng V."/>
            <person name="Riley R."/>
            <person name="Sandor L."/>
            <person name="Barry K."/>
            <person name="Martinez A.T."/>
            <person name="Xiao Y."/>
            <person name="Gibbons J.G."/>
            <person name="Terashima K."/>
            <person name="Grigoriev I.V."/>
            <person name="Hibbett D."/>
        </authorList>
    </citation>
    <scope>NUCLEOTIDE SEQUENCE</scope>
    <source>
        <strain evidence="3">ET3784</strain>
    </source>
</reference>
<evidence type="ECO:0000313" key="3">
    <source>
        <dbReference type="EMBL" id="KAJ3737069.1"/>
    </source>
</evidence>
<dbReference type="InterPro" id="IPR036431">
    <property type="entry name" value="ARID_dom_sf"/>
</dbReference>
<comment type="caution">
    <text evidence="3">The sequence shown here is derived from an EMBL/GenBank/DDBJ whole genome shotgun (WGS) entry which is preliminary data.</text>
</comment>
<feature type="region of interest" description="Disordered" evidence="1">
    <location>
        <begin position="40"/>
        <end position="74"/>
    </location>
</feature>
<feature type="compositionally biased region" description="Low complexity" evidence="1">
    <location>
        <begin position="344"/>
        <end position="365"/>
    </location>
</feature>
<dbReference type="SMART" id="SM00501">
    <property type="entry name" value="BRIGHT"/>
    <property type="match status" value="1"/>
</dbReference>
<gene>
    <name evidence="3" type="ORF">DFJ43DRAFT_1049096</name>
</gene>
<dbReference type="InterPro" id="IPR001606">
    <property type="entry name" value="ARID_dom"/>
</dbReference>
<feature type="compositionally biased region" description="Low complexity" evidence="1">
    <location>
        <begin position="224"/>
        <end position="248"/>
    </location>
</feature>
<protein>
    <recommendedName>
        <fullName evidence="2">ARID domain-containing protein</fullName>
    </recommendedName>
</protein>
<feature type="compositionally biased region" description="Gly residues" evidence="1">
    <location>
        <begin position="51"/>
        <end position="64"/>
    </location>
</feature>